<dbReference type="HOGENOM" id="CLU_495139_0_0_9"/>
<evidence type="ECO:0000256" key="1">
    <source>
        <dbReference type="ARBA" id="ARBA00001922"/>
    </source>
</evidence>
<reference evidence="7" key="1">
    <citation type="journal article" date="2015" name="Genome Announc.">
        <title>Whole-Genome Sequences of 80 Environmental and Clinical Isolates of Burkholderia pseudomallei.</title>
        <authorList>
            <person name="Johnson S.L."/>
            <person name="Baker A.L."/>
            <person name="Chain P.S."/>
            <person name="Currie B.J."/>
            <person name="Daligault H.E."/>
            <person name="Davenport K.W."/>
            <person name="Davis C.B."/>
            <person name="Inglis T.J."/>
            <person name="Kaestli M."/>
            <person name="Koren S."/>
            <person name="Mayo M."/>
            <person name="Merritt A.J."/>
            <person name="Price E.P."/>
            <person name="Sarovich D.S."/>
            <person name="Warner J."/>
            <person name="Rosovitz M.J."/>
        </authorList>
    </citation>
    <scope>NUCLEOTIDE SEQUENCE [LARGE SCALE GENOMIC DNA]</scope>
    <source>
        <strain evidence="7">DSM 2030</strain>
    </source>
</reference>
<keyword evidence="4" id="KW-0170">Cobalt</keyword>
<dbReference type="EMBL" id="CP009170">
    <property type="protein sequence ID" value="AIS52116.1"/>
    <property type="molecule type" value="Genomic_DNA"/>
</dbReference>
<keyword evidence="3" id="KW-0413">Isomerase</keyword>
<feature type="domain" description="B12-binding" evidence="5">
    <location>
        <begin position="2"/>
        <end position="131"/>
    </location>
</feature>
<keyword evidence="2" id="KW-0846">Cobalamin</keyword>
<evidence type="ECO:0000256" key="3">
    <source>
        <dbReference type="ARBA" id="ARBA00023235"/>
    </source>
</evidence>
<keyword evidence="7" id="KW-1185">Reference proteome</keyword>
<evidence type="ECO:0000256" key="2">
    <source>
        <dbReference type="ARBA" id="ARBA00022628"/>
    </source>
</evidence>
<dbReference type="STRING" id="2325.TKV_c09370"/>
<sequence length="550" mass="61717">MKKLIVAAAIGNCVHVAGVYNFLRFAEQQGYETVFLGPAVPIKKLIEAVKEHKPGIVGVSYRLTPSALEKLLEELKREIEVNNLQHIKWVFGGTEPNAEVACKSGIFVTVFDGKNGDEATINFLRGGSTSHRQRVFADTLIGRIEDKFPYPIIRHHFGLPSLEDTIEGVKKIAEAEILDVISLAPDQNAQEHFFDKKYDKSLDGAGGVSIRKKEDLIRIYEASKRGNYPLLRCYSGTNDVFKMAEMLLETIHNAWAAIPLCWYNVLDGRGPRDVNTSIRENQQLMKWHAEKGVPVEVNEAHHWSLRDAHDVIGVTMAYLAAYNAKKMGVKDYVAQFMFNVPASISPKMDLAKMLAKIELIEELQDENFRVIRQARAGLASFPTDLLEAKGQLASSAYLSMAIRPHIYHVVGYCEAHHAATSEDIIESVKIVKAVIKNSMFGMPDLTQDKEVIQRKEQLKKETRILLEAIKSLAPHSPDPLVDPDVLALAIKIGLLDAPHLKGNKYAKGALQTKVIDGACYAYDYEKHRIIPEEERVEKILREYERLVITV</sequence>
<protein>
    <submittedName>
        <fullName evidence="6">B12 binding domain-containing protein</fullName>
    </submittedName>
</protein>
<dbReference type="eggNOG" id="COG5012">
    <property type="taxonomic scope" value="Bacteria"/>
</dbReference>
<dbReference type="InterPro" id="IPR016176">
    <property type="entry name" value="Cbl-dep_enz_cat"/>
</dbReference>
<dbReference type="OrthoDB" id="5756833at2"/>
<evidence type="ECO:0000313" key="6">
    <source>
        <dbReference type="EMBL" id="AIS52116.1"/>
    </source>
</evidence>
<evidence type="ECO:0000256" key="4">
    <source>
        <dbReference type="ARBA" id="ARBA00023285"/>
    </source>
</evidence>
<dbReference type="GO" id="GO:0016853">
    <property type="term" value="F:isomerase activity"/>
    <property type="evidence" value="ECO:0007669"/>
    <property type="project" value="UniProtKB-KW"/>
</dbReference>
<dbReference type="Gene3D" id="3.20.20.240">
    <property type="entry name" value="Methylmalonyl-CoA mutase"/>
    <property type="match status" value="1"/>
</dbReference>
<evidence type="ECO:0000313" key="7">
    <source>
        <dbReference type="Proteomes" id="UP000029669"/>
    </source>
</evidence>
<dbReference type="RefSeq" id="WP_049684918.1">
    <property type="nucleotide sequence ID" value="NZ_CP009170.1"/>
</dbReference>
<dbReference type="GO" id="GO:0031419">
    <property type="term" value="F:cobalamin binding"/>
    <property type="evidence" value="ECO:0007669"/>
    <property type="project" value="UniProtKB-KW"/>
</dbReference>
<organism evidence="6 7">
    <name type="scientific">Thermoanaerobacter kivui</name>
    <name type="common">Acetogenium kivui</name>
    <dbReference type="NCBI Taxonomy" id="2325"/>
    <lineage>
        <taxon>Bacteria</taxon>
        <taxon>Bacillati</taxon>
        <taxon>Bacillota</taxon>
        <taxon>Clostridia</taxon>
        <taxon>Thermoanaerobacterales</taxon>
        <taxon>Thermoanaerobacteraceae</taxon>
        <taxon>Thermoanaerobacter</taxon>
    </lineage>
</organism>
<dbReference type="InterPro" id="IPR036724">
    <property type="entry name" value="Cobalamin-bd_sf"/>
</dbReference>
<dbReference type="SUPFAM" id="SSF52242">
    <property type="entry name" value="Cobalamin (vitamin B12)-binding domain"/>
    <property type="match status" value="1"/>
</dbReference>
<accession>A0A097AQK9</accession>
<dbReference type="CDD" id="cd02065">
    <property type="entry name" value="B12-binding_like"/>
    <property type="match status" value="1"/>
</dbReference>
<dbReference type="Gene3D" id="3.40.50.280">
    <property type="entry name" value="Cobalamin-binding domain"/>
    <property type="match status" value="1"/>
</dbReference>
<comment type="cofactor">
    <cofactor evidence="1">
        <name>adenosylcob(III)alamin</name>
        <dbReference type="ChEBI" id="CHEBI:18408"/>
    </cofactor>
</comment>
<name>A0A097AQK9_THEKI</name>
<gene>
    <name evidence="6" type="ORF">TKV_c09370</name>
</gene>
<dbReference type="KEGG" id="tki:TKV_c09370"/>
<dbReference type="PROSITE" id="PS51332">
    <property type="entry name" value="B12_BINDING"/>
    <property type="match status" value="1"/>
</dbReference>
<dbReference type="Proteomes" id="UP000029669">
    <property type="component" value="Chromosome"/>
</dbReference>
<dbReference type="Pfam" id="PF02310">
    <property type="entry name" value="B12-binding"/>
    <property type="match status" value="1"/>
</dbReference>
<evidence type="ECO:0000259" key="5">
    <source>
        <dbReference type="PROSITE" id="PS51332"/>
    </source>
</evidence>
<dbReference type="SUPFAM" id="SSF51703">
    <property type="entry name" value="Cobalamin (vitamin B12)-dependent enzymes"/>
    <property type="match status" value="1"/>
</dbReference>
<dbReference type="GO" id="GO:0046872">
    <property type="term" value="F:metal ion binding"/>
    <property type="evidence" value="ECO:0007669"/>
    <property type="project" value="InterPro"/>
</dbReference>
<dbReference type="AlphaFoldDB" id="A0A097AQK9"/>
<dbReference type="InterPro" id="IPR006158">
    <property type="entry name" value="Cobalamin-bd"/>
</dbReference>
<proteinExistence type="predicted"/>